<evidence type="ECO:0000313" key="1">
    <source>
        <dbReference type="EMBL" id="KAJ3547609.1"/>
    </source>
</evidence>
<sequence>MGQAPLLDCPKEVQLATIEYLAPSDLAILSRASQGLHRLVEPLLYSAIELSWTLQCHPPVTQLLRTLLEKPELSSHVRRLDLSGHGFADESDVWDRPDALPSIAPLPNDKLSEAVKNIQVSDTTADLWVDNVQSGASDAVVAVLISLMPNLERLSLSANWTSETHFLGIMFRSALCDTQQDSPRRFPCLKHVSFAPMIDEEEHLDPTNTADVLALFYLPNIQHLSISIDNPTHFSWPSRGPPDPRLLSSLEVHRIRESRMAPILSVAKGLRKLRYNWFYQSDVDREVSGDIVRLDTMATAFLQVSSSLEELEINAELFPAISRGEYEPRGIKLQGSLSQLCKMNSLRRLRVPWSFLTGLDTYAVPGRLGLALPQSLEHLALTKRFIKYEEVDDRDDFMISAFGMELESGFLSHLTSLKAVYLPKSWYTTGICNACKKKLDCLGARFNLVMAVEPET</sequence>
<proteinExistence type="predicted"/>
<reference evidence="1" key="1">
    <citation type="submission" date="2022-08" db="EMBL/GenBank/DDBJ databases">
        <title>Genome Sequence of Fusarium decemcellulare.</title>
        <authorList>
            <person name="Buettner E."/>
        </authorList>
    </citation>
    <scope>NUCLEOTIDE SEQUENCE</scope>
    <source>
        <strain evidence="1">Babe19</strain>
    </source>
</reference>
<dbReference type="Proteomes" id="UP001148629">
    <property type="component" value="Unassembled WGS sequence"/>
</dbReference>
<evidence type="ECO:0000313" key="2">
    <source>
        <dbReference type="Proteomes" id="UP001148629"/>
    </source>
</evidence>
<name>A0ACC1SW94_9HYPO</name>
<comment type="caution">
    <text evidence="1">The sequence shown here is derived from an EMBL/GenBank/DDBJ whole genome shotgun (WGS) entry which is preliminary data.</text>
</comment>
<gene>
    <name evidence="1" type="ORF">NM208_g1427</name>
</gene>
<dbReference type="EMBL" id="JANRMS010000073">
    <property type="protein sequence ID" value="KAJ3547609.1"/>
    <property type="molecule type" value="Genomic_DNA"/>
</dbReference>
<keyword evidence="2" id="KW-1185">Reference proteome</keyword>
<accession>A0ACC1SW94</accession>
<organism evidence="1 2">
    <name type="scientific">Fusarium decemcellulare</name>
    <dbReference type="NCBI Taxonomy" id="57161"/>
    <lineage>
        <taxon>Eukaryota</taxon>
        <taxon>Fungi</taxon>
        <taxon>Dikarya</taxon>
        <taxon>Ascomycota</taxon>
        <taxon>Pezizomycotina</taxon>
        <taxon>Sordariomycetes</taxon>
        <taxon>Hypocreomycetidae</taxon>
        <taxon>Hypocreales</taxon>
        <taxon>Nectriaceae</taxon>
        <taxon>Fusarium</taxon>
        <taxon>Fusarium decemcellulare species complex</taxon>
    </lineage>
</organism>
<protein>
    <submittedName>
        <fullName evidence="1">Uncharacterized protein</fullName>
    </submittedName>
</protein>